<comment type="caution">
    <text evidence="7">The sequence shown here is derived from an EMBL/GenBank/DDBJ whole genome shotgun (WGS) entry which is preliminary data.</text>
</comment>
<dbReference type="RefSeq" id="WP_320313949.1">
    <property type="nucleotide sequence ID" value="NZ_JAVIKH010000011.1"/>
</dbReference>
<evidence type="ECO:0000256" key="3">
    <source>
        <dbReference type="ARBA" id="ARBA00022989"/>
    </source>
</evidence>
<keyword evidence="2 5" id="KW-0812">Transmembrane</keyword>
<evidence type="ECO:0000313" key="7">
    <source>
        <dbReference type="EMBL" id="MDX8336563.1"/>
    </source>
</evidence>
<feature type="transmembrane region" description="Helical" evidence="5">
    <location>
        <begin position="60"/>
        <end position="79"/>
    </location>
</feature>
<proteinExistence type="predicted"/>
<keyword evidence="8" id="KW-1185">Reference proteome</keyword>
<name>A0ABU4WDI5_9FUSO</name>
<comment type="subcellular location">
    <subcellularLocation>
        <location evidence="1">Endomembrane system</location>
        <topology evidence="1">Multi-pass membrane protein</topology>
    </subcellularLocation>
</comment>
<evidence type="ECO:0000256" key="5">
    <source>
        <dbReference type="SAM" id="Phobius"/>
    </source>
</evidence>
<feature type="domain" description="DUF1232" evidence="6">
    <location>
        <begin position="62"/>
        <end position="95"/>
    </location>
</feature>
<keyword evidence="3 5" id="KW-1133">Transmembrane helix</keyword>
<evidence type="ECO:0000259" key="6">
    <source>
        <dbReference type="Pfam" id="PF06803"/>
    </source>
</evidence>
<evidence type="ECO:0000256" key="1">
    <source>
        <dbReference type="ARBA" id="ARBA00004127"/>
    </source>
</evidence>
<dbReference type="Proteomes" id="UP001279681">
    <property type="component" value="Unassembled WGS sequence"/>
</dbReference>
<dbReference type="InterPro" id="IPR010652">
    <property type="entry name" value="DUF1232"/>
</dbReference>
<reference evidence="8" key="1">
    <citation type="submission" date="2023-07" db="EMBL/GenBank/DDBJ databases">
        <authorList>
            <person name="Colorado M.A."/>
            <person name="Villamil L.M."/>
            <person name="Melo J.F."/>
            <person name="Rodriguez J.A."/>
            <person name="Ruiz R.Y."/>
        </authorList>
    </citation>
    <scope>NUCLEOTIDE SEQUENCE [LARGE SCALE GENOMIC DNA]</scope>
    <source>
        <strain evidence="8">C33</strain>
    </source>
</reference>
<dbReference type="Pfam" id="PF06803">
    <property type="entry name" value="DUF1232"/>
    <property type="match status" value="1"/>
</dbReference>
<evidence type="ECO:0000256" key="2">
    <source>
        <dbReference type="ARBA" id="ARBA00022692"/>
    </source>
</evidence>
<evidence type="ECO:0000313" key="8">
    <source>
        <dbReference type="Proteomes" id="UP001279681"/>
    </source>
</evidence>
<dbReference type="EMBL" id="JAVIKH010000011">
    <property type="protein sequence ID" value="MDX8336563.1"/>
    <property type="molecule type" value="Genomic_DNA"/>
</dbReference>
<organism evidence="7 8">
    <name type="scientific">Candidatus Cetobacterium colombiensis</name>
    <dbReference type="NCBI Taxonomy" id="3073100"/>
    <lineage>
        <taxon>Bacteria</taxon>
        <taxon>Fusobacteriati</taxon>
        <taxon>Fusobacteriota</taxon>
        <taxon>Fusobacteriia</taxon>
        <taxon>Fusobacteriales</taxon>
        <taxon>Fusobacteriaceae</taxon>
        <taxon>Cetobacterium</taxon>
    </lineage>
</organism>
<protein>
    <submittedName>
        <fullName evidence="7">YkvA family protein</fullName>
    </submittedName>
</protein>
<gene>
    <name evidence="7" type="ORF">RFV38_08650</name>
</gene>
<keyword evidence="4 5" id="KW-0472">Membrane</keyword>
<sequence length="119" mass="13429">MNKLIIQFFKKFQGRKISSQDLKLAVKKAMNLGASAEDLLLIVNLVKDTKNKKYKLDKKYLVILSAAIIYVIAPIDAVSDFIPGVGWIDDATLIGYVARGYAEVLRDYKEFCKNKKELA</sequence>
<accession>A0ABU4WDI5</accession>
<evidence type="ECO:0000256" key="4">
    <source>
        <dbReference type="ARBA" id="ARBA00023136"/>
    </source>
</evidence>